<dbReference type="PROSITE" id="PS51257">
    <property type="entry name" value="PROKAR_LIPOPROTEIN"/>
    <property type="match status" value="1"/>
</dbReference>
<keyword evidence="4" id="KW-1185">Reference proteome</keyword>
<comment type="similarity">
    <text evidence="1">Belongs to the RlpA family.</text>
</comment>
<dbReference type="Pfam" id="PF03330">
    <property type="entry name" value="DPBB_1"/>
    <property type="match status" value="1"/>
</dbReference>
<dbReference type="InterPro" id="IPR036680">
    <property type="entry name" value="SPOR-like_sf"/>
</dbReference>
<dbReference type="RefSeq" id="WP_076957475.1">
    <property type="nucleotide sequence ID" value="NZ_MLCO01000093.1"/>
</dbReference>
<dbReference type="EMBL" id="MLCO01000093">
    <property type="protein sequence ID" value="ONG53811.1"/>
    <property type="molecule type" value="Genomic_DNA"/>
</dbReference>
<dbReference type="GO" id="GO:0000270">
    <property type="term" value="P:peptidoglycan metabolic process"/>
    <property type="evidence" value="ECO:0007669"/>
    <property type="project" value="UniProtKB-UniRule"/>
</dbReference>
<dbReference type="SUPFAM" id="SSF110997">
    <property type="entry name" value="Sporulation related repeat"/>
    <property type="match status" value="1"/>
</dbReference>
<dbReference type="InterPro" id="IPR034718">
    <property type="entry name" value="RlpA"/>
</dbReference>
<dbReference type="Pfam" id="PF05036">
    <property type="entry name" value="SPOR"/>
    <property type="match status" value="1"/>
</dbReference>
<organism evidence="3 4">
    <name type="scientific">Teichococcus deserti</name>
    <dbReference type="NCBI Taxonomy" id="1817963"/>
    <lineage>
        <taxon>Bacteria</taxon>
        <taxon>Pseudomonadati</taxon>
        <taxon>Pseudomonadota</taxon>
        <taxon>Alphaproteobacteria</taxon>
        <taxon>Acetobacterales</taxon>
        <taxon>Roseomonadaceae</taxon>
        <taxon>Roseomonas</taxon>
    </lineage>
</organism>
<keyword evidence="1" id="KW-0961">Cell wall biogenesis/degradation</keyword>
<feature type="domain" description="SPOR" evidence="2">
    <location>
        <begin position="225"/>
        <end position="300"/>
    </location>
</feature>
<sequence length="301" mass="31628">MSLLRFIPVALLPLAVIGCTRQPAPPLPTAARYTVGAPYELGGSWSYPREDFALAEAGLATVIADPRGGRVTANGETYDPGLLTAAHRTLQLPAILRVTNLENGRELRVRVNDRGPAQPGRLLALSRRAAELLGVAAGTQVSITVDSEASRALAAGMPQPEAASLAVATAPRGVVESESLAPPPGAQAATRLRQARGGPAVAAGPVEAAPQTVPLRLPEELVQGVARPGRLFVQGSNFTSRTDAQRQAARMGGARVEPFGPPRRPEYRVRLGPFASVAEADRALELVRRSGVSEARLLVDY</sequence>
<dbReference type="GO" id="GO:0005886">
    <property type="term" value="C:plasma membrane"/>
    <property type="evidence" value="ECO:0007669"/>
    <property type="project" value="UniProtKB-SubCell"/>
</dbReference>
<dbReference type="InterPro" id="IPR007730">
    <property type="entry name" value="SPOR-like_dom"/>
</dbReference>
<keyword evidence="1" id="KW-0449">Lipoprotein</keyword>
<dbReference type="Gene3D" id="3.30.70.1070">
    <property type="entry name" value="Sporulation related repeat"/>
    <property type="match status" value="1"/>
</dbReference>
<evidence type="ECO:0000313" key="3">
    <source>
        <dbReference type="EMBL" id="ONG53811.1"/>
    </source>
</evidence>
<dbReference type="GO" id="GO:0042834">
    <property type="term" value="F:peptidoglycan binding"/>
    <property type="evidence" value="ECO:0007669"/>
    <property type="project" value="InterPro"/>
</dbReference>
<evidence type="ECO:0000256" key="1">
    <source>
        <dbReference type="HAMAP-Rule" id="MF_02071"/>
    </source>
</evidence>
<evidence type="ECO:0000259" key="2">
    <source>
        <dbReference type="PROSITE" id="PS51724"/>
    </source>
</evidence>
<dbReference type="AlphaFoldDB" id="A0A1V2H2Q6"/>
<gene>
    <name evidence="1" type="primary">rlpA</name>
    <name evidence="3" type="ORF">BKE38_11385</name>
</gene>
<dbReference type="PANTHER" id="PTHR34183:SF1">
    <property type="entry name" value="ENDOLYTIC PEPTIDOGLYCAN TRANSGLYCOSYLASE RLPA"/>
    <property type="match status" value="1"/>
</dbReference>
<keyword evidence="3" id="KW-0131">Cell cycle</keyword>
<dbReference type="EC" id="4.2.2.-" evidence="1"/>
<proteinExistence type="inferred from homology"/>
<keyword evidence="1" id="KW-1003">Cell membrane</keyword>
<keyword evidence="1" id="KW-0564">Palmitate</keyword>
<comment type="caution">
    <text evidence="3">The sequence shown here is derived from an EMBL/GenBank/DDBJ whole genome shotgun (WGS) entry which is preliminary data.</text>
</comment>
<keyword evidence="3" id="KW-0132">Cell division</keyword>
<keyword evidence="1" id="KW-0472">Membrane</keyword>
<comment type="function">
    <text evidence="1">Lytic transglycosylase with a strong preference for naked glycan strands that lack stem peptides.</text>
</comment>
<name>A0A1V2H2Q6_9PROT</name>
<comment type="subcellular location">
    <subcellularLocation>
        <location evidence="1">Cell membrane</location>
        <topology evidence="1">Lipid-anchor</topology>
    </subcellularLocation>
</comment>
<dbReference type="InterPro" id="IPR009009">
    <property type="entry name" value="RlpA-like_DPBB"/>
</dbReference>
<dbReference type="Gene3D" id="2.40.40.10">
    <property type="entry name" value="RlpA-like domain"/>
    <property type="match status" value="1"/>
</dbReference>
<dbReference type="HAMAP" id="MF_02071">
    <property type="entry name" value="RlpA"/>
    <property type="match status" value="1"/>
</dbReference>
<evidence type="ECO:0000313" key="4">
    <source>
        <dbReference type="Proteomes" id="UP000188879"/>
    </source>
</evidence>
<dbReference type="PANTHER" id="PTHR34183">
    <property type="entry name" value="ENDOLYTIC PEPTIDOGLYCAN TRANSGLYCOSYLASE RLPA"/>
    <property type="match status" value="1"/>
</dbReference>
<dbReference type="GO" id="GO:0009279">
    <property type="term" value="C:cell outer membrane"/>
    <property type="evidence" value="ECO:0007669"/>
    <property type="project" value="TreeGrafter"/>
</dbReference>
<dbReference type="OrthoDB" id="9779128at2"/>
<dbReference type="CDD" id="cd22268">
    <property type="entry name" value="DPBB_RlpA-like"/>
    <property type="match status" value="1"/>
</dbReference>
<dbReference type="PROSITE" id="PS51724">
    <property type="entry name" value="SPOR"/>
    <property type="match status" value="1"/>
</dbReference>
<accession>A0A1V2H2Q6</accession>
<protein>
    <recommendedName>
        <fullName evidence="1">Endolytic peptidoglycan transglycosylase RlpA</fullName>
        <ecNumber evidence="1">4.2.2.-</ecNumber>
    </recommendedName>
</protein>
<reference evidence="3 4" key="1">
    <citation type="submission" date="2016-10" db="EMBL/GenBank/DDBJ databases">
        <title>Draft Genome sequence of Roseomonas sp. strain M3.</title>
        <authorList>
            <person name="Subhash Y."/>
            <person name="Lee S."/>
        </authorList>
    </citation>
    <scope>NUCLEOTIDE SEQUENCE [LARGE SCALE GENOMIC DNA]</scope>
    <source>
        <strain evidence="3 4">M3</strain>
    </source>
</reference>
<keyword evidence="1" id="KW-0456">Lyase</keyword>
<dbReference type="Proteomes" id="UP000188879">
    <property type="component" value="Unassembled WGS sequence"/>
</dbReference>
<dbReference type="GO" id="GO:0071555">
    <property type="term" value="P:cell wall organization"/>
    <property type="evidence" value="ECO:0007669"/>
    <property type="project" value="UniProtKB-KW"/>
</dbReference>
<dbReference type="GO" id="GO:0051301">
    <property type="term" value="P:cell division"/>
    <property type="evidence" value="ECO:0007669"/>
    <property type="project" value="UniProtKB-KW"/>
</dbReference>
<dbReference type="InterPro" id="IPR036908">
    <property type="entry name" value="RlpA-like_sf"/>
</dbReference>
<dbReference type="GO" id="GO:0008932">
    <property type="term" value="F:lytic endotransglycosylase activity"/>
    <property type="evidence" value="ECO:0007669"/>
    <property type="project" value="UniProtKB-UniRule"/>
</dbReference>